<dbReference type="SUPFAM" id="SSF82199">
    <property type="entry name" value="SET domain"/>
    <property type="match status" value="1"/>
</dbReference>
<dbReference type="InterPro" id="IPR046341">
    <property type="entry name" value="SET_dom_sf"/>
</dbReference>
<protein>
    <recommendedName>
        <fullName evidence="1">SET domain-containing protein</fullName>
    </recommendedName>
</protein>
<keyword evidence="3" id="KW-1185">Reference proteome</keyword>
<evidence type="ECO:0000313" key="3">
    <source>
        <dbReference type="Proteomes" id="UP001642464"/>
    </source>
</evidence>
<dbReference type="EMBL" id="CAXAMM010043095">
    <property type="protein sequence ID" value="CAK9108479.1"/>
    <property type="molecule type" value="Genomic_DNA"/>
</dbReference>
<comment type="caution">
    <text evidence="2">The sequence shown here is derived from an EMBL/GenBank/DDBJ whole genome shotgun (WGS) entry which is preliminary data.</text>
</comment>
<gene>
    <name evidence="2" type="ORF">SCF082_LOCUS50449</name>
</gene>
<accession>A0ABP0S819</accession>
<reference evidence="2 3" key="1">
    <citation type="submission" date="2024-02" db="EMBL/GenBank/DDBJ databases">
        <authorList>
            <person name="Chen Y."/>
            <person name="Shah S."/>
            <person name="Dougan E. K."/>
            <person name="Thang M."/>
            <person name="Chan C."/>
        </authorList>
    </citation>
    <scope>NUCLEOTIDE SEQUENCE [LARGE SCALE GENOMIC DNA]</scope>
</reference>
<sequence>MGLCQCLGPQLRSGGFCDIAWNVSTVTRSGQFQKKAARPATAAQNVVVGQEVDRCICISLRELPGYLQEFCFNTTQPETWLLPLGRALLFGRDHSPNLAVEMRDEGTKVFLVFIAVRNISTGESLSVPAQPSVSYRRSCEFECPFQVISQRLLQTGTLFQALPNDRHFLKDQVTFPSSSKTRLGISGLHEVGCFAECSMVAGEIAEEVPVLPIPWSDVCENALRDYVFASEFETLAGVCPFVLLPLGHEFSGHWGLGALYNHSDEPNVYPHRYANVPFLQAWVCQRDVQAGEELLLNYGDDYWKAPWRDPPKSGSWHRIDCW</sequence>
<evidence type="ECO:0000259" key="1">
    <source>
        <dbReference type="PROSITE" id="PS50280"/>
    </source>
</evidence>
<name>A0ABP0S819_9DINO</name>
<dbReference type="InterPro" id="IPR001214">
    <property type="entry name" value="SET_dom"/>
</dbReference>
<feature type="domain" description="SET" evidence="1">
    <location>
        <begin position="171"/>
        <end position="299"/>
    </location>
</feature>
<evidence type="ECO:0000313" key="2">
    <source>
        <dbReference type="EMBL" id="CAK9108479.1"/>
    </source>
</evidence>
<dbReference type="PROSITE" id="PS50280">
    <property type="entry name" value="SET"/>
    <property type="match status" value="1"/>
</dbReference>
<dbReference type="Pfam" id="PF00856">
    <property type="entry name" value="SET"/>
    <property type="match status" value="1"/>
</dbReference>
<organism evidence="2 3">
    <name type="scientific">Durusdinium trenchii</name>
    <dbReference type="NCBI Taxonomy" id="1381693"/>
    <lineage>
        <taxon>Eukaryota</taxon>
        <taxon>Sar</taxon>
        <taxon>Alveolata</taxon>
        <taxon>Dinophyceae</taxon>
        <taxon>Suessiales</taxon>
        <taxon>Symbiodiniaceae</taxon>
        <taxon>Durusdinium</taxon>
    </lineage>
</organism>
<dbReference type="Proteomes" id="UP001642464">
    <property type="component" value="Unassembled WGS sequence"/>
</dbReference>
<proteinExistence type="predicted"/>
<dbReference type="Gene3D" id="2.170.270.10">
    <property type="entry name" value="SET domain"/>
    <property type="match status" value="1"/>
</dbReference>